<organism evidence="1 2">
    <name type="scientific">Bradyrhizobium oligotrophicum S58</name>
    <dbReference type="NCBI Taxonomy" id="1245469"/>
    <lineage>
        <taxon>Bacteria</taxon>
        <taxon>Pseudomonadati</taxon>
        <taxon>Pseudomonadota</taxon>
        <taxon>Alphaproteobacteria</taxon>
        <taxon>Hyphomicrobiales</taxon>
        <taxon>Nitrobacteraceae</taxon>
        <taxon>Bradyrhizobium</taxon>
    </lineage>
</organism>
<keyword evidence="2" id="KW-1185">Reference proteome</keyword>
<name>M4Z6H2_9BRAD</name>
<dbReference type="eggNOG" id="ENOG50320QF">
    <property type="taxonomic scope" value="Bacteria"/>
</dbReference>
<dbReference type="PATRIC" id="fig|1245469.3.peg.2713"/>
<evidence type="ECO:0000313" key="1">
    <source>
        <dbReference type="EMBL" id="BAM88651.1"/>
    </source>
</evidence>
<proteinExistence type="predicted"/>
<dbReference type="Proteomes" id="UP000011841">
    <property type="component" value="Chromosome"/>
</dbReference>
<accession>M4Z6H2</accession>
<dbReference type="EMBL" id="AP012603">
    <property type="protein sequence ID" value="BAM88651.1"/>
    <property type="molecule type" value="Genomic_DNA"/>
</dbReference>
<reference evidence="1 2" key="1">
    <citation type="journal article" date="2013" name="Appl. Environ. Microbiol.">
        <title>Genome analysis suggests that the soil oligotrophic bacterium Agromonas oligotrophica (Bradyrhizobium oligotrophicum) is a nitrogen-fixing symbiont of Aeschynomene indica.</title>
        <authorList>
            <person name="Okubo T."/>
            <person name="Fukushima S."/>
            <person name="Itakura M."/>
            <person name="Oshima K."/>
            <person name="Longtonglang A."/>
            <person name="Teaumroong N."/>
            <person name="Mitsui H."/>
            <person name="Hattori M."/>
            <person name="Hattori R."/>
            <person name="Hattori T."/>
            <person name="Minamisawa K."/>
        </authorList>
    </citation>
    <scope>NUCLEOTIDE SEQUENCE [LARGE SCALE GENOMIC DNA]</scope>
    <source>
        <strain evidence="1 2">S58</strain>
    </source>
</reference>
<dbReference type="KEGG" id="aol:S58_26450"/>
<dbReference type="AlphaFoldDB" id="M4Z6H2"/>
<evidence type="ECO:0000313" key="2">
    <source>
        <dbReference type="Proteomes" id="UP000011841"/>
    </source>
</evidence>
<dbReference type="HOGENOM" id="CLU_2932219_0_0_5"/>
<protein>
    <submittedName>
        <fullName evidence="1">Uncharacterized protein</fullName>
    </submittedName>
</protein>
<sequence length="60" mass="6622">MDVSRIARLPMTADYFPDLHNGAVSNFGQDPAMAAKVTLRIRELIANGFEVMPVDLTSKE</sequence>
<gene>
    <name evidence="1" type="ORF">S58_26450</name>
</gene>